<keyword evidence="3" id="KW-0804">Transcription</keyword>
<dbReference type="PANTHER" id="PTHR33164">
    <property type="entry name" value="TRANSCRIPTIONAL REGULATOR, MARR FAMILY"/>
    <property type="match status" value="1"/>
</dbReference>
<evidence type="ECO:0000313" key="6">
    <source>
        <dbReference type="Proteomes" id="UP000718451"/>
    </source>
</evidence>
<keyword evidence="1" id="KW-0805">Transcription regulation</keyword>
<reference evidence="5 6" key="1">
    <citation type="submission" date="2020-04" db="EMBL/GenBank/DDBJ databases">
        <authorList>
            <person name="Yoon J."/>
        </authorList>
    </citation>
    <scope>NUCLEOTIDE SEQUENCE [LARGE SCALE GENOMIC DNA]</scope>
    <source>
        <strain evidence="5 6">DJ-13</strain>
    </source>
</reference>
<dbReference type="InterPro" id="IPR036388">
    <property type="entry name" value="WH-like_DNA-bd_sf"/>
</dbReference>
<evidence type="ECO:0000259" key="4">
    <source>
        <dbReference type="PROSITE" id="PS50995"/>
    </source>
</evidence>
<sequence length="152" mass="17689">MSRENKPYKPDEDLGFLLWHTNMLWQREQNRALDSIGLTQTQFAILAALNSLLQRSNSVTQKAIAERSNTDTMMVSKVLRTLEKKVIIERKQHNTDTRAKCVFITNKGVKIFQDAFEVATKSNATFFNKLSDENRFRKELQRIIQLDKSLIK</sequence>
<organism evidence="5 6">
    <name type="scientific">Croceivirga thetidis</name>
    <dbReference type="NCBI Taxonomy" id="2721623"/>
    <lineage>
        <taxon>Bacteria</taxon>
        <taxon>Pseudomonadati</taxon>
        <taxon>Bacteroidota</taxon>
        <taxon>Flavobacteriia</taxon>
        <taxon>Flavobacteriales</taxon>
        <taxon>Flavobacteriaceae</taxon>
        <taxon>Croceivirga</taxon>
    </lineage>
</organism>
<dbReference type="EMBL" id="JAAWWL010000002">
    <property type="protein sequence ID" value="NKI32652.1"/>
    <property type="molecule type" value="Genomic_DNA"/>
</dbReference>
<keyword evidence="6" id="KW-1185">Reference proteome</keyword>
<keyword evidence="2" id="KW-0238">DNA-binding</keyword>
<name>A0ABX1GV83_9FLAO</name>
<evidence type="ECO:0000313" key="5">
    <source>
        <dbReference type="EMBL" id="NKI32652.1"/>
    </source>
</evidence>
<dbReference type="PANTHER" id="PTHR33164:SF64">
    <property type="entry name" value="TRANSCRIPTIONAL REGULATOR SLYA"/>
    <property type="match status" value="1"/>
</dbReference>
<dbReference type="InterPro" id="IPR000835">
    <property type="entry name" value="HTH_MarR-typ"/>
</dbReference>
<dbReference type="Proteomes" id="UP000718451">
    <property type="component" value="Unassembled WGS sequence"/>
</dbReference>
<dbReference type="RefSeq" id="WP_168552838.1">
    <property type="nucleotide sequence ID" value="NZ_JAAWWL010000002.1"/>
</dbReference>
<evidence type="ECO:0000256" key="3">
    <source>
        <dbReference type="ARBA" id="ARBA00023163"/>
    </source>
</evidence>
<dbReference type="InterPro" id="IPR036390">
    <property type="entry name" value="WH_DNA-bd_sf"/>
</dbReference>
<dbReference type="PROSITE" id="PS50995">
    <property type="entry name" value="HTH_MARR_2"/>
    <property type="match status" value="1"/>
</dbReference>
<comment type="caution">
    <text evidence="5">The sequence shown here is derived from an EMBL/GenBank/DDBJ whole genome shotgun (WGS) entry which is preliminary data.</text>
</comment>
<feature type="domain" description="HTH marR-type" evidence="4">
    <location>
        <begin position="11"/>
        <end position="152"/>
    </location>
</feature>
<proteinExistence type="predicted"/>
<dbReference type="SMART" id="SM00347">
    <property type="entry name" value="HTH_MARR"/>
    <property type="match status" value="1"/>
</dbReference>
<protein>
    <submittedName>
        <fullName evidence="5">MarR family transcriptional regulator</fullName>
    </submittedName>
</protein>
<accession>A0ABX1GV83</accession>
<dbReference type="InterPro" id="IPR039422">
    <property type="entry name" value="MarR/SlyA-like"/>
</dbReference>
<gene>
    <name evidence="5" type="ORF">HCU67_11915</name>
</gene>
<evidence type="ECO:0000256" key="2">
    <source>
        <dbReference type="ARBA" id="ARBA00023125"/>
    </source>
</evidence>
<dbReference type="Pfam" id="PF01047">
    <property type="entry name" value="MarR"/>
    <property type="match status" value="1"/>
</dbReference>
<dbReference type="Gene3D" id="1.10.10.10">
    <property type="entry name" value="Winged helix-like DNA-binding domain superfamily/Winged helix DNA-binding domain"/>
    <property type="match status" value="1"/>
</dbReference>
<evidence type="ECO:0000256" key="1">
    <source>
        <dbReference type="ARBA" id="ARBA00023015"/>
    </source>
</evidence>
<dbReference type="SUPFAM" id="SSF46785">
    <property type="entry name" value="Winged helix' DNA-binding domain"/>
    <property type="match status" value="1"/>
</dbReference>